<proteinExistence type="predicted"/>
<accession>A0ABS4IFQ6</accession>
<dbReference type="Proteomes" id="UP001519345">
    <property type="component" value="Unassembled WGS sequence"/>
</dbReference>
<sequence>MILSLFFHVDFSHDNSMSQLVDFHHTNFLGLPFFITGNRIYVMIIYRLLLRRFFSMITMWKAYIKISTKII</sequence>
<organism evidence="2 3">
    <name type="scientific">Virgibacillus natechei</name>
    <dbReference type="NCBI Taxonomy" id="1216297"/>
    <lineage>
        <taxon>Bacteria</taxon>
        <taxon>Bacillati</taxon>
        <taxon>Bacillota</taxon>
        <taxon>Bacilli</taxon>
        <taxon>Bacillales</taxon>
        <taxon>Bacillaceae</taxon>
        <taxon>Virgibacillus</taxon>
    </lineage>
</organism>
<name>A0ABS4IFQ6_9BACI</name>
<protein>
    <submittedName>
        <fullName evidence="2">Uncharacterized protein</fullName>
    </submittedName>
</protein>
<evidence type="ECO:0000256" key="1">
    <source>
        <dbReference type="SAM" id="Phobius"/>
    </source>
</evidence>
<keyword evidence="3" id="KW-1185">Reference proteome</keyword>
<feature type="transmembrane region" description="Helical" evidence="1">
    <location>
        <begin position="28"/>
        <end position="49"/>
    </location>
</feature>
<gene>
    <name evidence="2" type="ORF">J2Z83_001861</name>
</gene>
<comment type="caution">
    <text evidence="2">The sequence shown here is derived from an EMBL/GenBank/DDBJ whole genome shotgun (WGS) entry which is preliminary data.</text>
</comment>
<keyword evidence="1" id="KW-1133">Transmembrane helix</keyword>
<keyword evidence="1" id="KW-0812">Transmembrane</keyword>
<evidence type="ECO:0000313" key="2">
    <source>
        <dbReference type="EMBL" id="MBP1969753.1"/>
    </source>
</evidence>
<evidence type="ECO:0000313" key="3">
    <source>
        <dbReference type="Proteomes" id="UP001519345"/>
    </source>
</evidence>
<keyword evidence="1" id="KW-0472">Membrane</keyword>
<dbReference type="EMBL" id="JAGGKX010000008">
    <property type="protein sequence ID" value="MBP1969753.1"/>
    <property type="molecule type" value="Genomic_DNA"/>
</dbReference>
<reference evidence="2 3" key="1">
    <citation type="submission" date="2021-03" db="EMBL/GenBank/DDBJ databases">
        <title>Genomic Encyclopedia of Type Strains, Phase IV (KMG-IV): sequencing the most valuable type-strain genomes for metagenomic binning, comparative biology and taxonomic classification.</title>
        <authorList>
            <person name="Goeker M."/>
        </authorList>
    </citation>
    <scope>NUCLEOTIDE SEQUENCE [LARGE SCALE GENOMIC DNA]</scope>
    <source>
        <strain evidence="2 3">DSM 25609</strain>
    </source>
</reference>